<evidence type="ECO:0000313" key="6">
    <source>
        <dbReference type="EMBL" id="KPY33331.1"/>
    </source>
</evidence>
<dbReference type="GO" id="GO:0005737">
    <property type="term" value="C:cytoplasm"/>
    <property type="evidence" value="ECO:0007669"/>
    <property type="project" value="TreeGrafter"/>
</dbReference>
<accession>A0A0P9XFD1</accession>
<dbReference type="GO" id="GO:0046872">
    <property type="term" value="F:metal ion binding"/>
    <property type="evidence" value="ECO:0007669"/>
    <property type="project" value="UniProtKB-KW"/>
</dbReference>
<dbReference type="InterPro" id="IPR011051">
    <property type="entry name" value="RmlC_Cupin_sf"/>
</dbReference>
<feature type="non-terminal residue" evidence="6">
    <location>
        <position position="116"/>
    </location>
</feature>
<dbReference type="InterPro" id="IPR046452">
    <property type="entry name" value="HgmA_N"/>
</dbReference>
<organism evidence="6 7">
    <name type="scientific">Pseudomonas syringae pv. primulae</name>
    <dbReference type="NCBI Taxonomy" id="251707"/>
    <lineage>
        <taxon>Bacteria</taxon>
        <taxon>Pseudomonadati</taxon>
        <taxon>Pseudomonadota</taxon>
        <taxon>Gammaproteobacteria</taxon>
        <taxon>Pseudomonadales</taxon>
        <taxon>Pseudomonadaceae</taxon>
        <taxon>Pseudomonas</taxon>
    </lineage>
</organism>
<keyword evidence="2 6" id="KW-0223">Dioxygenase</keyword>
<dbReference type="EMBL" id="LJRC01000212">
    <property type="protein sequence ID" value="KPY33331.1"/>
    <property type="molecule type" value="Genomic_DNA"/>
</dbReference>
<dbReference type="PANTHER" id="PTHR11056:SF0">
    <property type="entry name" value="HOMOGENTISATE 1,2-DIOXYGENASE"/>
    <property type="match status" value="1"/>
</dbReference>
<dbReference type="GO" id="GO:0006570">
    <property type="term" value="P:tyrosine metabolic process"/>
    <property type="evidence" value="ECO:0007669"/>
    <property type="project" value="InterPro"/>
</dbReference>
<gene>
    <name evidence="6" type="ORF">ALO52_05140</name>
</gene>
<protein>
    <submittedName>
        <fullName evidence="6">Homogentisate 1,2-dioxygenase</fullName>
    </submittedName>
</protein>
<evidence type="ECO:0000259" key="5">
    <source>
        <dbReference type="Pfam" id="PF20510"/>
    </source>
</evidence>
<dbReference type="RefSeq" id="WP_155516746.1">
    <property type="nucleotide sequence ID" value="NZ_LJRC01000212.1"/>
</dbReference>
<dbReference type="GO" id="GO:0004411">
    <property type="term" value="F:homogentisate 1,2-dioxygenase activity"/>
    <property type="evidence" value="ECO:0007669"/>
    <property type="project" value="InterPro"/>
</dbReference>
<keyword evidence="3" id="KW-0560">Oxidoreductase</keyword>
<sequence>MPAHFPQQPLTYQTGFGNQFSSEALPDALPFGQNSPQKHPLGLYAEQLSGTAFTVSRDEARRSWLYRIKPSAAHPAYQRMTRQITGAGQGPITPNRLRWNAFDIPDDPTDFLDGLI</sequence>
<dbReference type="InterPro" id="IPR005708">
    <property type="entry name" value="Homogentis_dOase"/>
</dbReference>
<evidence type="ECO:0000256" key="1">
    <source>
        <dbReference type="ARBA" id="ARBA00022723"/>
    </source>
</evidence>
<proteinExistence type="predicted"/>
<dbReference type="Proteomes" id="UP000050562">
    <property type="component" value="Unassembled WGS sequence"/>
</dbReference>
<keyword evidence="1" id="KW-0479">Metal-binding</keyword>
<dbReference type="Pfam" id="PF20510">
    <property type="entry name" value="HgmA_N"/>
    <property type="match status" value="1"/>
</dbReference>
<comment type="caution">
    <text evidence="6">The sequence shown here is derived from an EMBL/GenBank/DDBJ whole genome shotgun (WGS) entry which is preliminary data.</text>
</comment>
<dbReference type="SUPFAM" id="SSF51182">
    <property type="entry name" value="RmlC-like cupins"/>
    <property type="match status" value="1"/>
</dbReference>
<evidence type="ECO:0000256" key="3">
    <source>
        <dbReference type="ARBA" id="ARBA00023002"/>
    </source>
</evidence>
<evidence type="ECO:0000256" key="4">
    <source>
        <dbReference type="ARBA" id="ARBA00023004"/>
    </source>
</evidence>
<evidence type="ECO:0000313" key="7">
    <source>
        <dbReference type="Proteomes" id="UP000050562"/>
    </source>
</evidence>
<reference evidence="6 7" key="1">
    <citation type="submission" date="2015-09" db="EMBL/GenBank/DDBJ databases">
        <title>Genome announcement of multiple Pseudomonas syringae strains.</title>
        <authorList>
            <person name="Thakur S."/>
            <person name="Wang P.W."/>
            <person name="Gong Y."/>
            <person name="Weir B.S."/>
            <person name="Guttman D.S."/>
        </authorList>
    </citation>
    <scope>NUCLEOTIDE SEQUENCE [LARGE SCALE GENOMIC DNA]</scope>
    <source>
        <strain evidence="6 7">ICMP3956</strain>
    </source>
</reference>
<dbReference type="GO" id="GO:0006559">
    <property type="term" value="P:L-phenylalanine catabolic process"/>
    <property type="evidence" value="ECO:0007669"/>
    <property type="project" value="InterPro"/>
</dbReference>
<dbReference type="AlphaFoldDB" id="A0A0P9XFD1"/>
<name>A0A0P9XFD1_9PSED</name>
<keyword evidence="4" id="KW-0408">Iron</keyword>
<feature type="domain" description="Homogentisate 1,2-dioxygenase N-terminal" evidence="5">
    <location>
        <begin position="11"/>
        <end position="116"/>
    </location>
</feature>
<dbReference type="PANTHER" id="PTHR11056">
    <property type="entry name" value="HOMOGENTISATE 1,2-DIOXYGENASE"/>
    <property type="match status" value="1"/>
</dbReference>
<evidence type="ECO:0000256" key="2">
    <source>
        <dbReference type="ARBA" id="ARBA00022964"/>
    </source>
</evidence>
<dbReference type="PATRIC" id="fig|251707.3.peg.5498"/>